<evidence type="ECO:0000313" key="3">
    <source>
        <dbReference type="Proteomes" id="UP000005240"/>
    </source>
</evidence>
<dbReference type="InterPro" id="IPR051310">
    <property type="entry name" value="MCP_chemotaxis"/>
</dbReference>
<reference evidence="2" key="4">
    <citation type="submission" date="2025-05" db="UniProtKB">
        <authorList>
            <consortium name="EnsemblFungi"/>
        </authorList>
    </citation>
    <scope>IDENTIFICATION</scope>
    <source>
        <strain evidence="2">isolate 1-1 / race 1 (BBBD)</strain>
    </source>
</reference>
<dbReference type="PANTHER" id="PTHR43531:SF5">
    <property type="entry name" value="METHYL-ACCEPTING CHEMOTAXIS PROTEIN III"/>
    <property type="match status" value="1"/>
</dbReference>
<evidence type="ECO:0000313" key="1">
    <source>
        <dbReference type="EMBL" id="OAV84656.1"/>
    </source>
</evidence>
<reference evidence="1" key="1">
    <citation type="submission" date="2009-11" db="EMBL/GenBank/DDBJ databases">
        <authorList>
            <consortium name="The Broad Institute Genome Sequencing Platform"/>
            <person name="Ward D."/>
            <person name="Feldgarden M."/>
            <person name="Earl A."/>
            <person name="Young S.K."/>
            <person name="Zeng Q."/>
            <person name="Koehrsen M."/>
            <person name="Alvarado L."/>
            <person name="Berlin A."/>
            <person name="Bochicchio J."/>
            <person name="Borenstein D."/>
            <person name="Chapman S.B."/>
            <person name="Chen Z."/>
            <person name="Engels R."/>
            <person name="Freedman E."/>
            <person name="Gellesch M."/>
            <person name="Goldberg J."/>
            <person name="Griggs A."/>
            <person name="Gujja S."/>
            <person name="Heilman E."/>
            <person name="Heiman D."/>
            <person name="Hepburn T."/>
            <person name="Howarth C."/>
            <person name="Jen D."/>
            <person name="Larson L."/>
            <person name="Lewis B."/>
            <person name="Mehta T."/>
            <person name="Park D."/>
            <person name="Pearson M."/>
            <person name="Roberts A."/>
            <person name="Saif S."/>
            <person name="Shea T."/>
            <person name="Shenoy N."/>
            <person name="Sisk P."/>
            <person name="Stolte C."/>
            <person name="Sykes S."/>
            <person name="Thomson T."/>
            <person name="Walk T."/>
            <person name="White J."/>
            <person name="Yandava C."/>
            <person name="Izard J."/>
            <person name="Baranova O.V."/>
            <person name="Blanton J.M."/>
            <person name="Tanner A.C."/>
            <person name="Dewhirst F.E."/>
            <person name="Haas B."/>
            <person name="Nusbaum C."/>
            <person name="Birren B."/>
        </authorList>
    </citation>
    <scope>NUCLEOTIDE SEQUENCE [LARGE SCALE GENOMIC DNA]</scope>
    <source>
        <strain evidence="1">1-1 BBBD Race 1</strain>
    </source>
</reference>
<evidence type="ECO:0008006" key="4">
    <source>
        <dbReference type="Google" id="ProtNLM"/>
    </source>
</evidence>
<gene>
    <name evidence="1" type="ORF">PTTG_11499</name>
</gene>
<dbReference type="GO" id="GO:0004888">
    <property type="term" value="F:transmembrane signaling receptor activity"/>
    <property type="evidence" value="ECO:0007669"/>
    <property type="project" value="TreeGrafter"/>
</dbReference>
<protein>
    <recommendedName>
        <fullName evidence="4">Methyl-accepting transducer domain-containing protein</fullName>
    </recommendedName>
</protein>
<accession>A0A0C4FE43</accession>
<dbReference type="OrthoDB" id="5599616at2759"/>
<organism evidence="1">
    <name type="scientific">Puccinia triticina (isolate 1-1 / race 1 (BBBD))</name>
    <name type="common">Brown leaf rust fungus</name>
    <dbReference type="NCBI Taxonomy" id="630390"/>
    <lineage>
        <taxon>Eukaryota</taxon>
        <taxon>Fungi</taxon>
        <taxon>Dikarya</taxon>
        <taxon>Basidiomycota</taxon>
        <taxon>Pucciniomycotina</taxon>
        <taxon>Pucciniomycetes</taxon>
        <taxon>Pucciniales</taxon>
        <taxon>Pucciniaceae</taxon>
        <taxon>Puccinia</taxon>
    </lineage>
</organism>
<dbReference type="VEuPathDB" id="FungiDB:PTTG_11499"/>
<dbReference type="STRING" id="630390.A0A0C4FE43"/>
<reference evidence="1" key="2">
    <citation type="submission" date="2016-05" db="EMBL/GenBank/DDBJ databases">
        <title>Comparative analysis highlights variable genome content of wheat rusts and divergence of the mating loci.</title>
        <authorList>
            <person name="Cuomo C.A."/>
            <person name="Bakkeren G."/>
            <person name="Szabo L."/>
            <person name="Khalil H."/>
            <person name="Joly D."/>
            <person name="Goldberg J."/>
            <person name="Young S."/>
            <person name="Zeng Q."/>
            <person name="Fellers J."/>
        </authorList>
    </citation>
    <scope>NUCLEOTIDE SEQUENCE [LARGE SCALE GENOMIC DNA]</scope>
    <source>
        <strain evidence="1">1-1 BBBD Race 1</strain>
    </source>
</reference>
<dbReference type="AlphaFoldDB" id="A0A0C4FE43"/>
<dbReference type="EMBL" id="ADAS02013975">
    <property type="protein sequence ID" value="OAV84656.1"/>
    <property type="molecule type" value="Genomic_DNA"/>
</dbReference>
<dbReference type="SUPFAM" id="SSF58104">
    <property type="entry name" value="Methyl-accepting chemotaxis protein (MCP) signaling domain"/>
    <property type="match status" value="1"/>
</dbReference>
<name>A0A0C4FE43_PUCT1</name>
<dbReference type="EnsemblFungi" id="PTTG_11499-t43_1">
    <property type="protein sequence ID" value="PTTG_11499-t43_1-p1"/>
    <property type="gene ID" value="PTTG_11499"/>
</dbReference>
<dbReference type="GO" id="GO:0005886">
    <property type="term" value="C:plasma membrane"/>
    <property type="evidence" value="ECO:0007669"/>
    <property type="project" value="TreeGrafter"/>
</dbReference>
<dbReference type="PANTHER" id="PTHR43531">
    <property type="entry name" value="PROTEIN ICFG"/>
    <property type="match status" value="1"/>
</dbReference>
<reference evidence="2 3" key="3">
    <citation type="journal article" date="2017" name="G3 (Bethesda)">
        <title>Comparative analysis highlights variable genome content of wheat rusts and divergence of the mating loci.</title>
        <authorList>
            <person name="Cuomo C.A."/>
            <person name="Bakkeren G."/>
            <person name="Khalil H.B."/>
            <person name="Panwar V."/>
            <person name="Joly D."/>
            <person name="Linning R."/>
            <person name="Sakthikumar S."/>
            <person name="Song X."/>
            <person name="Adiconis X."/>
            <person name="Fan L."/>
            <person name="Goldberg J.M."/>
            <person name="Levin J.Z."/>
            <person name="Young S."/>
            <person name="Zeng Q."/>
            <person name="Anikster Y."/>
            <person name="Bruce M."/>
            <person name="Wang M."/>
            <person name="Yin C."/>
            <person name="McCallum B."/>
            <person name="Szabo L.J."/>
            <person name="Hulbert S."/>
            <person name="Chen X."/>
            <person name="Fellers J.P."/>
        </authorList>
    </citation>
    <scope>NUCLEOTIDE SEQUENCE</scope>
    <source>
        <strain evidence="3">Isolate 1-1 / race 1 (BBBD)</strain>
        <strain evidence="2">isolate 1-1 / race 1 (BBBD)</strain>
    </source>
</reference>
<evidence type="ECO:0000313" key="2">
    <source>
        <dbReference type="EnsemblFungi" id="PTTG_11499-t43_1-p1"/>
    </source>
</evidence>
<keyword evidence="3" id="KW-1185">Reference proteome</keyword>
<dbReference type="Gene3D" id="1.10.287.950">
    <property type="entry name" value="Methyl-accepting chemotaxis protein"/>
    <property type="match status" value="1"/>
</dbReference>
<dbReference type="Proteomes" id="UP000005240">
    <property type="component" value="Unassembled WGS sequence"/>
</dbReference>
<proteinExistence type="predicted"/>
<sequence length="92" mass="9808">MALVEKASGLINGMVGNVEEMDVILREIRQASHEQTEGISQINSAIGLIDATTQQNSALVEESVAAASSLNEQALNLKDLVKVFRVRAEATA</sequence>